<dbReference type="PANTHER" id="PTHR42780">
    <property type="entry name" value="SOLEUCYL-TRNA SYNTHETASE"/>
    <property type="match status" value="1"/>
</dbReference>
<organism evidence="9 10">
    <name type="scientific">Candidatus Beckwithbacteria bacterium CG23_combo_of_CG06-09_8_20_14_all_34_8</name>
    <dbReference type="NCBI Taxonomy" id="1974497"/>
    <lineage>
        <taxon>Bacteria</taxon>
        <taxon>Candidatus Beckwithiibacteriota</taxon>
    </lineage>
</organism>
<accession>A0A2H0B5E9</accession>
<dbReference type="GO" id="GO:0000049">
    <property type="term" value="F:tRNA binding"/>
    <property type="evidence" value="ECO:0007669"/>
    <property type="project" value="InterPro"/>
</dbReference>
<dbReference type="Proteomes" id="UP000229459">
    <property type="component" value="Unassembled WGS sequence"/>
</dbReference>
<feature type="domain" description="Aminoacyl-tRNA synthetase class Ia" evidence="7">
    <location>
        <begin position="14"/>
        <end position="237"/>
    </location>
</feature>
<dbReference type="Gene3D" id="3.40.50.620">
    <property type="entry name" value="HUPs"/>
    <property type="match status" value="1"/>
</dbReference>
<evidence type="ECO:0008006" key="11">
    <source>
        <dbReference type="Google" id="ProtNLM"/>
    </source>
</evidence>
<dbReference type="SUPFAM" id="SSF52374">
    <property type="entry name" value="Nucleotidylyl transferase"/>
    <property type="match status" value="1"/>
</dbReference>
<keyword evidence="5" id="KW-0030">Aminoacyl-tRNA synthetase</keyword>
<evidence type="ECO:0000259" key="7">
    <source>
        <dbReference type="Pfam" id="PF00133"/>
    </source>
</evidence>
<evidence type="ECO:0000256" key="1">
    <source>
        <dbReference type="ARBA" id="ARBA00022598"/>
    </source>
</evidence>
<comment type="catalytic activity">
    <reaction evidence="6">
        <text>tRNA(Ile) + L-isoleucine + ATP = L-isoleucyl-tRNA(Ile) + AMP + diphosphate</text>
        <dbReference type="Rhea" id="RHEA:11060"/>
        <dbReference type="Rhea" id="RHEA-COMP:9666"/>
        <dbReference type="Rhea" id="RHEA-COMP:9695"/>
        <dbReference type="ChEBI" id="CHEBI:30616"/>
        <dbReference type="ChEBI" id="CHEBI:33019"/>
        <dbReference type="ChEBI" id="CHEBI:58045"/>
        <dbReference type="ChEBI" id="CHEBI:78442"/>
        <dbReference type="ChEBI" id="CHEBI:78528"/>
        <dbReference type="ChEBI" id="CHEBI:456215"/>
        <dbReference type="EC" id="6.1.1.5"/>
    </reaction>
</comment>
<protein>
    <recommendedName>
        <fullName evidence="11">Isoleucine--tRNA ligase</fullName>
    </recommendedName>
</protein>
<proteinExistence type="predicted"/>
<dbReference type="Pfam" id="PF19302">
    <property type="entry name" value="DUF5915"/>
    <property type="match status" value="1"/>
</dbReference>
<dbReference type="EMBL" id="PCSR01000095">
    <property type="protein sequence ID" value="PIP52889.1"/>
    <property type="molecule type" value="Genomic_DNA"/>
</dbReference>
<dbReference type="PANTHER" id="PTHR42780:SF1">
    <property type="entry name" value="ISOLEUCINE--TRNA LIGASE, CYTOPLASMIC"/>
    <property type="match status" value="1"/>
</dbReference>
<evidence type="ECO:0000256" key="3">
    <source>
        <dbReference type="ARBA" id="ARBA00022840"/>
    </source>
</evidence>
<keyword evidence="4" id="KW-0648">Protein biosynthesis</keyword>
<dbReference type="InterPro" id="IPR002300">
    <property type="entry name" value="aa-tRNA-synth_Ia"/>
</dbReference>
<dbReference type="GO" id="GO:0005524">
    <property type="term" value="F:ATP binding"/>
    <property type="evidence" value="ECO:0007669"/>
    <property type="project" value="UniProtKB-KW"/>
</dbReference>
<dbReference type="GO" id="GO:0004822">
    <property type="term" value="F:isoleucine-tRNA ligase activity"/>
    <property type="evidence" value="ECO:0007669"/>
    <property type="project" value="UniProtKB-EC"/>
</dbReference>
<dbReference type="InterPro" id="IPR033709">
    <property type="entry name" value="Anticodon_Ile_ABEc"/>
</dbReference>
<evidence type="ECO:0000259" key="8">
    <source>
        <dbReference type="Pfam" id="PF08264"/>
    </source>
</evidence>
<dbReference type="InterPro" id="IPR014729">
    <property type="entry name" value="Rossmann-like_a/b/a_fold"/>
</dbReference>
<evidence type="ECO:0000256" key="2">
    <source>
        <dbReference type="ARBA" id="ARBA00022741"/>
    </source>
</evidence>
<evidence type="ECO:0000256" key="4">
    <source>
        <dbReference type="ARBA" id="ARBA00022917"/>
    </source>
</evidence>
<keyword evidence="3" id="KW-0067">ATP-binding</keyword>
<keyword evidence="1" id="KW-0436">Ligase</keyword>
<dbReference type="GO" id="GO:0006428">
    <property type="term" value="P:isoleucyl-tRNA aminoacylation"/>
    <property type="evidence" value="ECO:0007669"/>
    <property type="project" value="TreeGrafter"/>
</dbReference>
<reference evidence="9 10" key="1">
    <citation type="submission" date="2017-09" db="EMBL/GenBank/DDBJ databases">
        <title>Depth-based differentiation of microbial function through sediment-hosted aquifers and enrichment of novel symbionts in the deep terrestrial subsurface.</title>
        <authorList>
            <person name="Probst A.J."/>
            <person name="Ladd B."/>
            <person name="Jarett J.K."/>
            <person name="Geller-Mcgrath D.E."/>
            <person name="Sieber C.M."/>
            <person name="Emerson J.B."/>
            <person name="Anantharaman K."/>
            <person name="Thomas B.C."/>
            <person name="Malmstrom R."/>
            <person name="Stieglmeier M."/>
            <person name="Klingl A."/>
            <person name="Woyke T."/>
            <person name="Ryan C.M."/>
            <person name="Banfield J.F."/>
        </authorList>
    </citation>
    <scope>NUCLEOTIDE SEQUENCE [LARGE SCALE GENOMIC DNA]</scope>
    <source>
        <strain evidence="9">CG23_combo_of_CG06-09_8_20_14_all_34_8</strain>
    </source>
</reference>
<name>A0A2H0B5E9_9BACT</name>
<gene>
    <name evidence="9" type="ORF">COX08_03995</name>
</gene>
<dbReference type="InterPro" id="IPR013155">
    <property type="entry name" value="M/V/L/I-tRNA-synth_anticd-bd"/>
</dbReference>
<dbReference type="Gene3D" id="1.10.730.10">
    <property type="entry name" value="Isoleucyl-tRNA Synthetase, Domain 1"/>
    <property type="match status" value="1"/>
</dbReference>
<sequence length="557" mass="64633">MAVCWRCATRLYYAPQDAWFVRVSQLKPKLFKTNEEINWFPKHFKQGRFKKGIESAPDWCISRKRYWATPMPVWKCEKCGKLKALGSIAEIEKLSGKKVTDLHRPYIDSFTFSCDKCDGIMKRVEEVLDCWLDSGSMPYAQFHYPFENKTKFERNFPGDYIIEYVAQTRAWFYVMHVLANAVFDTHAFKNVVVTGVIKGTDGRKMSKSYGNYPDPKKVIETYGGDALRLYLMGSAVMAGGNLNIDEKDIKEQSQRVLSILWNSYKYFVTYAKINNFIAPKSIDQINVLRQQLSKSASNPLDKWMIIRINEFIVNTEKALDGYNMPKAVREIRPFIDDISTWYIRRNRERFVSGDKTALQILYLALFYGNLVMAPTIPFISEEIYRNLTIGGDFPQSIHLCDWPAKYKSNKENKQLLTDMELVREICSQGNAIRKVEQVPVRQPLANLKIKNKNAKLNDTLLAIIKEELNVKEINWQFKEDAELSLDLNLTITDELRAEGDARKIVREIMEARKKAGTKLTDLITITLPDWPKKWEDEIKKKALVKEIQKDKVLTIID</sequence>
<evidence type="ECO:0000256" key="5">
    <source>
        <dbReference type="ARBA" id="ARBA00023146"/>
    </source>
</evidence>
<dbReference type="InterPro" id="IPR023586">
    <property type="entry name" value="Ile-tRNA-ligase_type2"/>
</dbReference>
<evidence type="ECO:0000313" key="10">
    <source>
        <dbReference type="Proteomes" id="UP000229459"/>
    </source>
</evidence>
<dbReference type="Pfam" id="PF00133">
    <property type="entry name" value="tRNA-synt_1"/>
    <property type="match status" value="1"/>
</dbReference>
<dbReference type="SUPFAM" id="SSF47323">
    <property type="entry name" value="Anticodon-binding domain of a subclass of class I aminoacyl-tRNA synthetases"/>
    <property type="match status" value="1"/>
</dbReference>
<dbReference type="CDD" id="cd07961">
    <property type="entry name" value="Anticodon_Ia_Ile_ABEc"/>
    <property type="match status" value="1"/>
</dbReference>
<evidence type="ECO:0000256" key="6">
    <source>
        <dbReference type="ARBA" id="ARBA00048359"/>
    </source>
</evidence>
<feature type="domain" description="Methionyl/Valyl/Leucyl/Isoleucyl-tRNA synthetase anticodon-binding" evidence="8">
    <location>
        <begin position="301"/>
        <end position="444"/>
    </location>
</feature>
<keyword evidence="2" id="KW-0547">Nucleotide-binding</keyword>
<dbReference type="Pfam" id="PF08264">
    <property type="entry name" value="Anticodon_1"/>
    <property type="match status" value="1"/>
</dbReference>
<comment type="caution">
    <text evidence="9">The sequence shown here is derived from an EMBL/GenBank/DDBJ whole genome shotgun (WGS) entry which is preliminary data.</text>
</comment>
<dbReference type="AlphaFoldDB" id="A0A2H0B5E9"/>
<dbReference type="InterPro" id="IPR009080">
    <property type="entry name" value="tRNAsynth_Ia_anticodon-bd"/>
</dbReference>
<evidence type="ECO:0000313" key="9">
    <source>
        <dbReference type="EMBL" id="PIP52889.1"/>
    </source>
</evidence>